<name>A0A523B9I1_9CREN</name>
<comment type="caution">
    <text evidence="1">The sequence shown here is derived from an EMBL/GenBank/DDBJ whole genome shotgun (WGS) entry which is preliminary data.</text>
</comment>
<dbReference type="EMBL" id="QNVH01000062">
    <property type="protein sequence ID" value="TDA37599.1"/>
    <property type="molecule type" value="Genomic_DNA"/>
</dbReference>
<evidence type="ECO:0000313" key="2">
    <source>
        <dbReference type="Proteomes" id="UP000315399"/>
    </source>
</evidence>
<dbReference type="AlphaFoldDB" id="A0A523B9I1"/>
<accession>A0A523B9I1</accession>
<dbReference type="Gene3D" id="1.10.10.10">
    <property type="entry name" value="Winged helix-like DNA-binding domain superfamily/Winged helix DNA-binding domain"/>
    <property type="match status" value="2"/>
</dbReference>
<dbReference type="SUPFAM" id="SSF46785">
    <property type="entry name" value="Winged helix' DNA-binding domain"/>
    <property type="match status" value="2"/>
</dbReference>
<proteinExistence type="predicted"/>
<sequence length="261" mass="29460">MDFLGIPGERNVVVPGSKNWLLDYYSPGPPPIAVEFLNKKTKFYEKLVKLLDVRKTMDARAIMLAARGTVDQDAVNLALNFGIYLVIKGDDQGLKAALSGGDLAEVNNSTRAMLLNMRNRRLASECRREILELLSKECLTIREVASRLRLRFGERTVYSQLRSLRSRGEVISVCRLEDGTAVFGLPGAIYPVREDLSRSSRASYIKNLIINFLKEKGRPATYLEMMSHLGLRRNIVTSALRDLKRKGEVTKTLDGWTLKKR</sequence>
<reference evidence="1 2" key="1">
    <citation type="journal article" date="2019" name="Nat. Microbiol.">
        <title>Expanding anaerobic alkane metabolism in the domain of Archaea.</title>
        <authorList>
            <person name="Wang Y."/>
            <person name="Wegener G."/>
            <person name="Hou J."/>
            <person name="Wang F."/>
            <person name="Xiao X."/>
        </authorList>
    </citation>
    <scope>NUCLEOTIDE SEQUENCE [LARGE SCALE GENOMIC DNA]</scope>
    <source>
        <strain evidence="1">WYZ-LMO10</strain>
    </source>
</reference>
<dbReference type="InterPro" id="IPR036390">
    <property type="entry name" value="WH_DNA-bd_sf"/>
</dbReference>
<dbReference type="InterPro" id="IPR036388">
    <property type="entry name" value="WH-like_DNA-bd_sf"/>
</dbReference>
<dbReference type="Proteomes" id="UP000315399">
    <property type="component" value="Unassembled WGS sequence"/>
</dbReference>
<evidence type="ECO:0000313" key="1">
    <source>
        <dbReference type="EMBL" id="TDA37599.1"/>
    </source>
</evidence>
<gene>
    <name evidence="1" type="ORF">DSO08_05380</name>
</gene>
<organism evidence="1 2">
    <name type="scientific">Thermoproteota archaeon</name>
    <dbReference type="NCBI Taxonomy" id="2056631"/>
    <lineage>
        <taxon>Archaea</taxon>
        <taxon>Thermoproteota</taxon>
    </lineage>
</organism>
<protein>
    <submittedName>
        <fullName evidence="1">Uncharacterized protein</fullName>
    </submittedName>
</protein>